<gene>
    <name evidence="2" type="ORF">SAMN02745673_01464</name>
</gene>
<dbReference type="OrthoDB" id="10015614at2"/>
<keyword evidence="1" id="KW-0812">Transmembrane</keyword>
<keyword evidence="1" id="KW-1133">Transmembrane helix</keyword>
<protein>
    <submittedName>
        <fullName evidence="2">Uncharacterized protein</fullName>
    </submittedName>
</protein>
<feature type="transmembrane region" description="Helical" evidence="1">
    <location>
        <begin position="156"/>
        <end position="178"/>
    </location>
</feature>
<reference evidence="2 3" key="1">
    <citation type="submission" date="2017-02" db="EMBL/GenBank/DDBJ databases">
        <authorList>
            <person name="Peterson S.W."/>
        </authorList>
    </citation>
    <scope>NUCLEOTIDE SEQUENCE [LARGE SCALE GENOMIC DNA]</scope>
    <source>
        <strain evidence="2 3">DSM 45154</strain>
    </source>
</reference>
<feature type="transmembrane region" description="Helical" evidence="1">
    <location>
        <begin position="97"/>
        <end position="121"/>
    </location>
</feature>
<feature type="transmembrane region" description="Helical" evidence="1">
    <location>
        <begin position="12"/>
        <end position="37"/>
    </location>
</feature>
<dbReference type="EMBL" id="FUWS01000003">
    <property type="protein sequence ID" value="SJZ79048.1"/>
    <property type="molecule type" value="Genomic_DNA"/>
</dbReference>
<feature type="transmembrane region" description="Helical" evidence="1">
    <location>
        <begin position="63"/>
        <end position="85"/>
    </location>
</feature>
<dbReference type="Proteomes" id="UP000190637">
    <property type="component" value="Unassembled WGS sequence"/>
</dbReference>
<accession>A0A1T4NJX3</accession>
<sequence>MKDLICNLLVGLAKVLLGLALFVSTVLIGGAVVFRIMKYFHFGCAGPWTGAAPHEMACDNMGYVIPVLSIGLLSGLFAITSYVVILRRIRSRPSRKATLDLLAGMLVTLLGMVLFAAAFFLGGVATVHITEYFDIGCVGPWAGAAPIDVSCTQDDYIRPIALGGLAAGLITVITYALALRRLRDNGGHEKES</sequence>
<proteinExistence type="predicted"/>
<evidence type="ECO:0000313" key="3">
    <source>
        <dbReference type="Proteomes" id="UP000190637"/>
    </source>
</evidence>
<organism evidence="2 3">
    <name type="scientific">Marinactinospora thermotolerans DSM 45154</name>
    <dbReference type="NCBI Taxonomy" id="1122192"/>
    <lineage>
        <taxon>Bacteria</taxon>
        <taxon>Bacillati</taxon>
        <taxon>Actinomycetota</taxon>
        <taxon>Actinomycetes</taxon>
        <taxon>Streptosporangiales</taxon>
        <taxon>Nocardiopsidaceae</taxon>
        <taxon>Marinactinospora</taxon>
    </lineage>
</organism>
<evidence type="ECO:0000313" key="2">
    <source>
        <dbReference type="EMBL" id="SJZ79048.1"/>
    </source>
</evidence>
<evidence type="ECO:0000256" key="1">
    <source>
        <dbReference type="SAM" id="Phobius"/>
    </source>
</evidence>
<keyword evidence="3" id="KW-1185">Reference proteome</keyword>
<dbReference type="AlphaFoldDB" id="A0A1T4NJX3"/>
<name>A0A1T4NJX3_9ACTN</name>
<keyword evidence="1" id="KW-0472">Membrane</keyword>
<dbReference type="RefSeq" id="WP_144390012.1">
    <property type="nucleotide sequence ID" value="NZ_FUWS01000003.1"/>
</dbReference>